<comment type="caution">
    <text evidence="1">The sequence shown here is derived from an EMBL/GenBank/DDBJ whole genome shotgun (WGS) entry which is preliminary data.</text>
</comment>
<dbReference type="Proteomes" id="UP000034201">
    <property type="component" value="Unassembled WGS sequence"/>
</dbReference>
<name>A0A0G1ZPS6_9BACT</name>
<gene>
    <name evidence="1" type="ORF">UY61_C0005G0015</name>
</gene>
<feature type="non-terminal residue" evidence="1">
    <location>
        <position position="22"/>
    </location>
</feature>
<accession>A0A0G1ZPS6</accession>
<sequence length="22" mass="2496">MKINTLVRFGIYGGLFLVPFIP</sequence>
<protein>
    <submittedName>
        <fullName evidence="1">Uncharacterized protein</fullName>
    </submittedName>
</protein>
<dbReference type="AlphaFoldDB" id="A0A0G1ZPS6"/>
<dbReference type="EMBL" id="LCQQ01000005">
    <property type="protein sequence ID" value="KKW21464.1"/>
    <property type="molecule type" value="Genomic_DNA"/>
</dbReference>
<reference evidence="1 2" key="1">
    <citation type="journal article" date="2015" name="Nature">
        <title>rRNA introns, odd ribosomes, and small enigmatic genomes across a large radiation of phyla.</title>
        <authorList>
            <person name="Brown C.T."/>
            <person name="Hug L.A."/>
            <person name="Thomas B.C."/>
            <person name="Sharon I."/>
            <person name="Castelle C.J."/>
            <person name="Singh A."/>
            <person name="Wilkins M.J."/>
            <person name="Williams K.H."/>
            <person name="Banfield J.F."/>
        </authorList>
    </citation>
    <scope>NUCLEOTIDE SEQUENCE [LARGE SCALE GENOMIC DNA]</scope>
</reference>
<evidence type="ECO:0000313" key="2">
    <source>
        <dbReference type="Proteomes" id="UP000034201"/>
    </source>
</evidence>
<organism evidence="1 2">
    <name type="scientific">Candidatus Adlerbacteria bacterium GW2011_GWC1_50_9</name>
    <dbReference type="NCBI Taxonomy" id="1618608"/>
    <lineage>
        <taxon>Bacteria</taxon>
        <taxon>Candidatus Adleribacteriota</taxon>
    </lineage>
</organism>
<evidence type="ECO:0000313" key="1">
    <source>
        <dbReference type="EMBL" id="KKW21464.1"/>
    </source>
</evidence>
<proteinExistence type="predicted"/>